<feature type="transmembrane region" description="Helical" evidence="7">
    <location>
        <begin position="124"/>
        <end position="149"/>
    </location>
</feature>
<gene>
    <name evidence="9" type="ORF">UFOPK1909_00838</name>
</gene>
<sequence>MSETSGTLYSGLFNSLVIAAVAVIGLIVFGSATAYVLSRKSGKLGNVAYYMVAAGIIVPAQLGLVPIYIGAQALGLIGSPIGLGVIYVAMLMPLSVFLYAGFVRALPTEYEEAANIDGASKIRTFVQVVFPLLSPATGTVATMAGIIVWNDFFTPLIFLGGSDSPTLPVVIYSYVGEFNIEWNNIFAVLIIGMVPITILYLIFQKKFIQGFSGGIKS</sequence>
<comment type="subcellular location">
    <subcellularLocation>
        <location evidence="1">Cell membrane</location>
        <topology evidence="1">Multi-pass membrane protein</topology>
    </subcellularLocation>
</comment>
<dbReference type="AlphaFoldDB" id="A0A6J6ILL4"/>
<keyword evidence="2" id="KW-0813">Transport</keyword>
<proteinExistence type="predicted"/>
<dbReference type="InterPro" id="IPR000515">
    <property type="entry name" value="MetI-like"/>
</dbReference>
<dbReference type="Gene3D" id="1.10.3720.10">
    <property type="entry name" value="MetI-like"/>
    <property type="match status" value="1"/>
</dbReference>
<keyword evidence="5 7" id="KW-1133">Transmembrane helix</keyword>
<feature type="transmembrane region" description="Helical" evidence="7">
    <location>
        <begin position="49"/>
        <end position="69"/>
    </location>
</feature>
<accession>A0A6J6ILL4</accession>
<dbReference type="CDD" id="cd06261">
    <property type="entry name" value="TM_PBP2"/>
    <property type="match status" value="1"/>
</dbReference>
<dbReference type="GO" id="GO:0055085">
    <property type="term" value="P:transmembrane transport"/>
    <property type="evidence" value="ECO:0007669"/>
    <property type="project" value="InterPro"/>
</dbReference>
<dbReference type="InterPro" id="IPR035906">
    <property type="entry name" value="MetI-like_sf"/>
</dbReference>
<evidence type="ECO:0000259" key="8">
    <source>
        <dbReference type="PROSITE" id="PS50928"/>
    </source>
</evidence>
<reference evidence="9" key="1">
    <citation type="submission" date="2020-05" db="EMBL/GenBank/DDBJ databases">
        <authorList>
            <person name="Chiriac C."/>
            <person name="Salcher M."/>
            <person name="Ghai R."/>
            <person name="Kavagutti S V."/>
        </authorList>
    </citation>
    <scope>NUCLEOTIDE SEQUENCE</scope>
</reference>
<evidence type="ECO:0000256" key="1">
    <source>
        <dbReference type="ARBA" id="ARBA00004651"/>
    </source>
</evidence>
<dbReference type="EMBL" id="CAEZVD010000098">
    <property type="protein sequence ID" value="CAB4625249.1"/>
    <property type="molecule type" value="Genomic_DNA"/>
</dbReference>
<keyword evidence="6 7" id="KW-0472">Membrane</keyword>
<keyword evidence="4 7" id="KW-0812">Transmembrane</keyword>
<feature type="transmembrane region" description="Helical" evidence="7">
    <location>
        <begin position="185"/>
        <end position="203"/>
    </location>
</feature>
<dbReference type="PANTHER" id="PTHR43744">
    <property type="entry name" value="ABC TRANSPORTER PERMEASE PROTEIN MG189-RELATED-RELATED"/>
    <property type="match status" value="1"/>
</dbReference>
<dbReference type="Pfam" id="PF00528">
    <property type="entry name" value="BPD_transp_1"/>
    <property type="match status" value="1"/>
</dbReference>
<name>A0A6J6ILL4_9ZZZZ</name>
<keyword evidence="3" id="KW-1003">Cell membrane</keyword>
<evidence type="ECO:0000256" key="3">
    <source>
        <dbReference type="ARBA" id="ARBA00022475"/>
    </source>
</evidence>
<dbReference type="SUPFAM" id="SSF161098">
    <property type="entry name" value="MetI-like"/>
    <property type="match status" value="1"/>
</dbReference>
<evidence type="ECO:0000256" key="2">
    <source>
        <dbReference type="ARBA" id="ARBA00022448"/>
    </source>
</evidence>
<feature type="transmembrane region" description="Helical" evidence="7">
    <location>
        <begin position="81"/>
        <end position="103"/>
    </location>
</feature>
<feature type="transmembrane region" description="Helical" evidence="7">
    <location>
        <begin position="12"/>
        <end position="37"/>
    </location>
</feature>
<evidence type="ECO:0000313" key="9">
    <source>
        <dbReference type="EMBL" id="CAB4625249.1"/>
    </source>
</evidence>
<evidence type="ECO:0000256" key="7">
    <source>
        <dbReference type="SAM" id="Phobius"/>
    </source>
</evidence>
<dbReference type="GO" id="GO:0005886">
    <property type="term" value="C:plasma membrane"/>
    <property type="evidence" value="ECO:0007669"/>
    <property type="project" value="UniProtKB-SubCell"/>
</dbReference>
<protein>
    <submittedName>
        <fullName evidence="9">Unannotated protein</fullName>
    </submittedName>
</protein>
<dbReference type="PANTHER" id="PTHR43744:SF3">
    <property type="entry name" value="LACTOSE TRANSPORT SYSTEM PERMEASE PROTEIN LACG"/>
    <property type="match status" value="1"/>
</dbReference>
<evidence type="ECO:0000256" key="5">
    <source>
        <dbReference type="ARBA" id="ARBA00022989"/>
    </source>
</evidence>
<evidence type="ECO:0000256" key="6">
    <source>
        <dbReference type="ARBA" id="ARBA00023136"/>
    </source>
</evidence>
<feature type="domain" description="ABC transmembrane type-1" evidence="8">
    <location>
        <begin position="12"/>
        <end position="203"/>
    </location>
</feature>
<evidence type="ECO:0000256" key="4">
    <source>
        <dbReference type="ARBA" id="ARBA00022692"/>
    </source>
</evidence>
<dbReference type="PROSITE" id="PS50928">
    <property type="entry name" value="ABC_TM1"/>
    <property type="match status" value="1"/>
</dbReference>
<organism evidence="9">
    <name type="scientific">freshwater metagenome</name>
    <dbReference type="NCBI Taxonomy" id="449393"/>
    <lineage>
        <taxon>unclassified sequences</taxon>
        <taxon>metagenomes</taxon>
        <taxon>ecological metagenomes</taxon>
    </lineage>
</organism>